<dbReference type="GO" id="GO:0016791">
    <property type="term" value="F:phosphatase activity"/>
    <property type="evidence" value="ECO:0007669"/>
    <property type="project" value="TreeGrafter"/>
</dbReference>
<dbReference type="Gene3D" id="3.60.40.10">
    <property type="entry name" value="PPM-type phosphatase domain"/>
    <property type="match status" value="1"/>
</dbReference>
<dbReference type="PANTHER" id="PTHR43156:SF2">
    <property type="entry name" value="STAGE II SPORULATION PROTEIN E"/>
    <property type="match status" value="1"/>
</dbReference>
<dbReference type="InterPro" id="IPR052016">
    <property type="entry name" value="Bact_Sigma-Reg"/>
</dbReference>
<dbReference type="NCBIfam" id="TIGR00229">
    <property type="entry name" value="sensory_box"/>
    <property type="match status" value="1"/>
</dbReference>
<evidence type="ECO:0000256" key="1">
    <source>
        <dbReference type="ARBA" id="ARBA00022801"/>
    </source>
</evidence>
<dbReference type="PROSITE" id="PS50113">
    <property type="entry name" value="PAC"/>
    <property type="match status" value="1"/>
</dbReference>
<accession>A0A2T0PTV4</accession>
<dbReference type="Pfam" id="PF08448">
    <property type="entry name" value="PAS_4"/>
    <property type="match status" value="1"/>
</dbReference>
<reference evidence="3 4" key="1">
    <citation type="submission" date="2018-03" db="EMBL/GenBank/DDBJ databases">
        <title>Genomic Encyclopedia of Archaeal and Bacterial Type Strains, Phase II (KMG-II): from individual species to whole genera.</title>
        <authorList>
            <person name="Goeker M."/>
        </authorList>
    </citation>
    <scope>NUCLEOTIDE SEQUENCE [LARGE SCALE GENOMIC DNA]</scope>
    <source>
        <strain evidence="3 4">DSM 45601</strain>
    </source>
</reference>
<protein>
    <submittedName>
        <fullName evidence="3">PAS domain S-box-containing protein</fullName>
    </submittedName>
</protein>
<dbReference type="SUPFAM" id="SSF55785">
    <property type="entry name" value="PYP-like sensor domain (PAS domain)"/>
    <property type="match status" value="1"/>
</dbReference>
<dbReference type="InterPro" id="IPR000014">
    <property type="entry name" value="PAS"/>
</dbReference>
<dbReference type="RefSeq" id="WP_170141150.1">
    <property type="nucleotide sequence ID" value="NZ_PVZC01000010.1"/>
</dbReference>
<evidence type="ECO:0000313" key="4">
    <source>
        <dbReference type="Proteomes" id="UP000237846"/>
    </source>
</evidence>
<keyword evidence="4" id="KW-1185">Reference proteome</keyword>
<dbReference type="PANTHER" id="PTHR43156">
    <property type="entry name" value="STAGE II SPORULATION PROTEIN E-RELATED"/>
    <property type="match status" value="1"/>
</dbReference>
<proteinExistence type="predicted"/>
<dbReference type="EMBL" id="PVZC01000010">
    <property type="protein sequence ID" value="PRX92335.1"/>
    <property type="molecule type" value="Genomic_DNA"/>
</dbReference>
<dbReference type="InterPro" id="IPR000700">
    <property type="entry name" value="PAS-assoc_C"/>
</dbReference>
<dbReference type="InterPro" id="IPR035965">
    <property type="entry name" value="PAS-like_dom_sf"/>
</dbReference>
<name>A0A2T0PTV4_9ACTN</name>
<dbReference type="AlphaFoldDB" id="A0A2T0PTV4"/>
<dbReference type="InterPro" id="IPR001932">
    <property type="entry name" value="PPM-type_phosphatase-like_dom"/>
</dbReference>
<dbReference type="SMART" id="SM00331">
    <property type="entry name" value="PP2C_SIG"/>
    <property type="match status" value="1"/>
</dbReference>
<comment type="caution">
    <text evidence="3">The sequence shown here is derived from an EMBL/GenBank/DDBJ whole genome shotgun (WGS) entry which is preliminary data.</text>
</comment>
<dbReference type="InterPro" id="IPR013656">
    <property type="entry name" value="PAS_4"/>
</dbReference>
<dbReference type="InterPro" id="IPR036457">
    <property type="entry name" value="PPM-type-like_dom_sf"/>
</dbReference>
<organism evidence="3 4">
    <name type="scientific">Allonocardiopsis opalescens</name>
    <dbReference type="NCBI Taxonomy" id="1144618"/>
    <lineage>
        <taxon>Bacteria</taxon>
        <taxon>Bacillati</taxon>
        <taxon>Actinomycetota</taxon>
        <taxon>Actinomycetes</taxon>
        <taxon>Streptosporangiales</taxon>
        <taxon>Allonocardiopsis</taxon>
    </lineage>
</organism>
<dbReference type="SUPFAM" id="SSF81606">
    <property type="entry name" value="PP2C-like"/>
    <property type="match status" value="1"/>
</dbReference>
<dbReference type="Proteomes" id="UP000237846">
    <property type="component" value="Unassembled WGS sequence"/>
</dbReference>
<sequence length="529" mass="57288">MTTGEGAPAGTARPAPAGGRADWLAGVLDVIPGGAVVLNPIYDSAYRIADFEIEYANAETEDPTGLRGPEIAGRRMLRDYPTPGTPDFFVALVRVLDTGIPLHRNLEEYETVDEHGERTTASFRVHAARVAHRLLITYQRLDRDSTFAGQLETVQRLADFGWATWSPRDDEIAWSDHMYELLDRDPRDGPIALADLPGYVVAGDRAAVAELVRAGLAGESAEKEFRVHKNGGVRHLRLLLEPVRDSEGGIASIRGLTRDLTRRRRAEQALTATREIMQMQRRQMAEERHVALQLQRAILPEIPGTSPDRDGYQVAVRYLPAEAEGRVGGDWYDVTALPDERVLVAVGDVAGHGLRASAGMARLRGALGGLAVTGRTVSELLGWLNEVVLQLPDDTTATAVIAHLDPHTRTLAWAQAGHPVPVLVRGGAATTLEPPAGILLGATDRPGFALSVEQLYPGDLVLLYTDGLVERRGHDYDEGMSALLAAARDCSGSDPERDIQRVLDALTSPNAEDDTCLLALRVGAPPTRS</sequence>
<gene>
    <name evidence="3" type="ORF">CLV72_11095</name>
</gene>
<feature type="domain" description="PAC" evidence="2">
    <location>
        <begin position="219"/>
        <end position="272"/>
    </location>
</feature>
<dbReference type="Pfam" id="PF07228">
    <property type="entry name" value="SpoIIE"/>
    <property type="match status" value="1"/>
</dbReference>
<evidence type="ECO:0000259" key="2">
    <source>
        <dbReference type="PROSITE" id="PS50113"/>
    </source>
</evidence>
<dbReference type="Gene3D" id="3.30.450.20">
    <property type="entry name" value="PAS domain"/>
    <property type="match status" value="1"/>
</dbReference>
<evidence type="ECO:0000313" key="3">
    <source>
        <dbReference type="EMBL" id="PRX92335.1"/>
    </source>
</evidence>
<keyword evidence="1" id="KW-0378">Hydrolase</keyword>